<feature type="compositionally biased region" description="Basic and acidic residues" evidence="3">
    <location>
        <begin position="1"/>
        <end position="12"/>
    </location>
</feature>
<dbReference type="Pfam" id="PF24681">
    <property type="entry name" value="Kelch_KLHDC2_KLHL20_DRC7"/>
    <property type="match status" value="1"/>
</dbReference>
<keyword evidence="5" id="KW-1185">Reference proteome</keyword>
<evidence type="ECO:0000256" key="3">
    <source>
        <dbReference type="SAM" id="MobiDB-lite"/>
    </source>
</evidence>
<dbReference type="PANTHER" id="PTHR46093:SF18">
    <property type="entry name" value="FIBRONECTIN TYPE-III DOMAIN-CONTAINING PROTEIN"/>
    <property type="match status" value="1"/>
</dbReference>
<feature type="compositionally biased region" description="Acidic residues" evidence="3">
    <location>
        <begin position="656"/>
        <end position="666"/>
    </location>
</feature>
<dbReference type="SUPFAM" id="SSF117281">
    <property type="entry name" value="Kelch motif"/>
    <property type="match status" value="1"/>
</dbReference>
<comment type="caution">
    <text evidence="4">The sequence shown here is derived from an EMBL/GenBank/DDBJ whole genome shotgun (WGS) entry which is preliminary data.</text>
</comment>
<evidence type="ECO:0000256" key="2">
    <source>
        <dbReference type="ARBA" id="ARBA00022737"/>
    </source>
</evidence>
<name>A0A1G4I8L7_TRYEQ</name>
<evidence type="ECO:0000313" key="5">
    <source>
        <dbReference type="Proteomes" id="UP000195570"/>
    </source>
</evidence>
<dbReference type="Proteomes" id="UP000195570">
    <property type="component" value="Unassembled WGS sequence"/>
</dbReference>
<dbReference type="PANTHER" id="PTHR46093">
    <property type="entry name" value="ACYL-COA-BINDING DOMAIN-CONTAINING PROTEIN 5"/>
    <property type="match status" value="1"/>
</dbReference>
<sequence length="905" mass="100863">MQRVGSEREGRRGSYISSHSNEADAAKAESGHLTAFRAATLPEPKTWLQRTGHTIVVYKSNMFLFGGTGPNSTYSSSIFCNEKMTLQWKECRGVGVVPTGRANHTSVLVENKMFVFGGHRELEVFDELYIVNLDSMRWEKVSYEHVQGPGPVFSHAAVFIPPTQAMIVIGGFHQRKHNTYIAHSFDIRSRTWTGIHGPSSVNPLHLQLVNAVYHHQSISLIVVGMSMKSCGSPRFADTPSIFAMNIYSCFWTELTTAVSPSSPIAFRMPLVWEHFLEEHISVGGIYDERRQEFYFPIMMAPIEGALVHQHFDRRPSSATSVTGQQSSRSILRSASTVREPEGDGKVKFDSCAVFRLQLRTMTWSLTPVVIPKRVVNSLLAYRAEVRSGKGGKRASSRMRRRATNDKKASSVTALFSSNGVSVYQRKYAYACISSSALRKSGGDQKHILMHGGLFDECIALLLAPVFHDNPMDSASLDSVSLLNASVYSTLTVLTTDNVNSGKSAYEFSRSDYSDAETKATEAASSSTGGNGSMPPPSTEENRDVSVTSLHLRRRSSDVHNSRAFPSPRVVDSKDHFALLYHPNNAMNKPQHLPDANYPVAVLRSEKEVRSWAEDFYQDTRDKVIENVLALREKDKKERKQFSRSRKAQKSSSVGGSDEDVFTDDDSSESKGLSDGKVVEKAQSPRQGRGLFGIIRPNVPVIPRDFFYEKNLDVFALREHWCYDLQHREKKQNTSQHSRIDAISRVNMKVRRLPENNRLPLEVFGQASVENISGAASLAAYLLMEAALARCEDDTAKSRRQRTLIRWRYLRVMVLNGEASSIMYFVNAEANRGSGVNVSTTSKVVLGPELYVKGPNPKKVPTRPVPYTIPQLPSITLRAAEVTPSGYTLYRYAPVPGSGGRRSKNH</sequence>
<dbReference type="VEuPathDB" id="TriTrypDB:TEOVI_000637100"/>
<dbReference type="GeneID" id="92380305"/>
<feature type="region of interest" description="Disordered" evidence="3">
    <location>
        <begin position="516"/>
        <end position="545"/>
    </location>
</feature>
<evidence type="ECO:0000313" key="4">
    <source>
        <dbReference type="EMBL" id="SCU68403.1"/>
    </source>
</evidence>
<organism evidence="4 5">
    <name type="scientific">Trypanosoma equiperdum</name>
    <dbReference type="NCBI Taxonomy" id="5694"/>
    <lineage>
        <taxon>Eukaryota</taxon>
        <taxon>Discoba</taxon>
        <taxon>Euglenozoa</taxon>
        <taxon>Kinetoplastea</taxon>
        <taxon>Metakinetoplastina</taxon>
        <taxon>Trypanosomatida</taxon>
        <taxon>Trypanosomatidae</taxon>
        <taxon>Trypanosoma</taxon>
    </lineage>
</organism>
<protein>
    <submittedName>
        <fullName evidence="4">Galactose oxidase, central domain containing protein, putative</fullName>
    </submittedName>
</protein>
<evidence type="ECO:0000256" key="1">
    <source>
        <dbReference type="ARBA" id="ARBA00022441"/>
    </source>
</evidence>
<keyword evidence="2" id="KW-0677">Repeat</keyword>
<dbReference type="AlphaFoldDB" id="A0A1G4I8L7"/>
<dbReference type="RefSeq" id="XP_067079567.1">
    <property type="nucleotide sequence ID" value="XM_067223466.1"/>
</dbReference>
<keyword evidence="1" id="KW-0880">Kelch repeat</keyword>
<feature type="compositionally biased region" description="Basic and acidic residues" evidence="3">
    <location>
        <begin position="667"/>
        <end position="679"/>
    </location>
</feature>
<proteinExistence type="predicted"/>
<dbReference type="EMBL" id="CZPT02000974">
    <property type="protein sequence ID" value="SCU68403.1"/>
    <property type="molecule type" value="Genomic_DNA"/>
</dbReference>
<feature type="region of interest" description="Disordered" evidence="3">
    <location>
        <begin position="316"/>
        <end position="341"/>
    </location>
</feature>
<reference evidence="4" key="1">
    <citation type="submission" date="2016-09" db="EMBL/GenBank/DDBJ databases">
        <authorList>
            <person name="Hebert L."/>
            <person name="Moumen B."/>
        </authorList>
    </citation>
    <scope>NUCLEOTIDE SEQUENCE [LARGE SCALE GENOMIC DNA]</scope>
    <source>
        <strain evidence="4">OVI</strain>
    </source>
</reference>
<dbReference type="Gene3D" id="2.120.10.80">
    <property type="entry name" value="Kelch-type beta propeller"/>
    <property type="match status" value="1"/>
</dbReference>
<accession>A0A1G4I8L7</accession>
<feature type="region of interest" description="Disordered" evidence="3">
    <location>
        <begin position="635"/>
        <end position="683"/>
    </location>
</feature>
<feature type="compositionally biased region" description="Polar residues" evidence="3">
    <location>
        <begin position="316"/>
        <end position="336"/>
    </location>
</feature>
<dbReference type="InterPro" id="IPR015915">
    <property type="entry name" value="Kelch-typ_b-propeller"/>
</dbReference>
<feature type="region of interest" description="Disordered" evidence="3">
    <location>
        <begin position="1"/>
        <end position="23"/>
    </location>
</feature>
<gene>
    <name evidence="4" type="ORF">TEOVI_000637100</name>
</gene>